<gene>
    <name evidence="1" type="ORF">P6N53_14570</name>
</gene>
<dbReference type="RefSeq" id="WP_304544397.1">
    <property type="nucleotide sequence ID" value="NZ_JARPTC010000021.1"/>
</dbReference>
<reference evidence="1" key="1">
    <citation type="journal article" date="2023" name="J. Hazard. Mater.">
        <title>Anaerobic biodegradation of pyrene and benzo[a]pyrene by a new sulfate-reducing Desulforamulus aquiferis strain DSA.</title>
        <authorList>
            <person name="Zhang Z."/>
            <person name="Sun J."/>
            <person name="Gong X."/>
            <person name="Wang C."/>
            <person name="Wang H."/>
        </authorList>
    </citation>
    <scope>NUCLEOTIDE SEQUENCE</scope>
    <source>
        <strain evidence="1">DSA</strain>
    </source>
</reference>
<protein>
    <recommendedName>
        <fullName evidence="3">Paeninodin family lasso peptide</fullName>
    </recommendedName>
</protein>
<name>A0AAW7ZF75_9FIRM</name>
<comment type="caution">
    <text evidence="1">The sequence shown here is derived from an EMBL/GenBank/DDBJ whole genome shotgun (WGS) entry which is preliminary data.</text>
</comment>
<evidence type="ECO:0000313" key="2">
    <source>
        <dbReference type="Proteomes" id="UP001172911"/>
    </source>
</evidence>
<dbReference type="EMBL" id="JARPTC010000021">
    <property type="protein sequence ID" value="MDO7788449.1"/>
    <property type="molecule type" value="Genomic_DNA"/>
</dbReference>
<dbReference type="Proteomes" id="UP001172911">
    <property type="component" value="Unassembled WGS sequence"/>
</dbReference>
<accession>A0AAW7ZF75</accession>
<dbReference type="AlphaFoldDB" id="A0AAW7ZF75"/>
<keyword evidence="2" id="KW-1185">Reference proteome</keyword>
<sequence length="51" mass="5627">MKKQWIEPKIVEIATRKTGTQVKKGGSGDMDFNGVVQGVLDPWEDCCNVCS</sequence>
<proteinExistence type="predicted"/>
<reference evidence="1" key="2">
    <citation type="submission" date="2023-03" db="EMBL/GenBank/DDBJ databases">
        <authorList>
            <person name="Zhang Z."/>
        </authorList>
    </citation>
    <scope>NUCLEOTIDE SEQUENCE</scope>
    <source>
        <strain evidence="1">DSA</strain>
    </source>
</reference>
<organism evidence="1 2">
    <name type="scientific">Desulforamulus aquiferis</name>
    <dbReference type="NCBI Taxonomy" id="1397668"/>
    <lineage>
        <taxon>Bacteria</taxon>
        <taxon>Bacillati</taxon>
        <taxon>Bacillota</taxon>
        <taxon>Clostridia</taxon>
        <taxon>Eubacteriales</taxon>
        <taxon>Peptococcaceae</taxon>
        <taxon>Desulforamulus</taxon>
    </lineage>
</organism>
<evidence type="ECO:0000313" key="1">
    <source>
        <dbReference type="EMBL" id="MDO7788449.1"/>
    </source>
</evidence>
<evidence type="ECO:0008006" key="3">
    <source>
        <dbReference type="Google" id="ProtNLM"/>
    </source>
</evidence>